<dbReference type="STRING" id="869209.Tresu_1768"/>
<dbReference type="EMBL" id="CP002631">
    <property type="protein sequence ID" value="AEB14659.1"/>
    <property type="molecule type" value="Genomic_DNA"/>
</dbReference>
<proteinExistence type="predicted"/>
<sequence>MAKKERERRKENSFYNSELARLQKNVVRAQYDVLFYKNGKEAADKMFFYNAWRHRYRGLDLEKPVAKSYEKAKENLKKDVLDIKEHKKKNYEKSKANRS</sequence>
<dbReference type="GeneID" id="302998911"/>
<name>F2NT68_TRES6</name>
<organism evidence="1 2">
    <name type="scientific">Treponema succinifaciens (strain ATCC 33096 / DSM 2489 / 6091)</name>
    <dbReference type="NCBI Taxonomy" id="869209"/>
    <lineage>
        <taxon>Bacteria</taxon>
        <taxon>Pseudomonadati</taxon>
        <taxon>Spirochaetota</taxon>
        <taxon>Spirochaetia</taxon>
        <taxon>Spirochaetales</taxon>
        <taxon>Treponemataceae</taxon>
        <taxon>Treponema</taxon>
    </lineage>
</organism>
<reference evidence="1 2" key="1">
    <citation type="journal article" date="2011" name="Stand. Genomic Sci.">
        <title>Complete genome sequence of Treponema succinifaciens type strain (6091).</title>
        <authorList>
            <person name="Han C."/>
            <person name="Gronow S."/>
            <person name="Teshima H."/>
            <person name="Lapidus A."/>
            <person name="Nolan M."/>
            <person name="Lucas S."/>
            <person name="Hammon N."/>
            <person name="Deshpande S."/>
            <person name="Cheng J.F."/>
            <person name="Zeytun A."/>
            <person name="Tapia R."/>
            <person name="Goodwin L."/>
            <person name="Pitluck S."/>
            <person name="Liolios K."/>
            <person name="Pagani I."/>
            <person name="Ivanova N."/>
            <person name="Mavromatis K."/>
            <person name="Mikhailova N."/>
            <person name="Huntemann M."/>
            <person name="Pati A."/>
            <person name="Chen A."/>
            <person name="Palaniappan K."/>
            <person name="Land M."/>
            <person name="Hauser L."/>
            <person name="Brambilla E.M."/>
            <person name="Rohde M."/>
            <person name="Goker M."/>
            <person name="Woyke T."/>
            <person name="Bristow J."/>
            <person name="Eisen J.A."/>
            <person name="Markowitz V."/>
            <person name="Hugenholtz P."/>
            <person name="Kyrpides N.C."/>
            <person name="Klenk H.P."/>
            <person name="Detter J.C."/>
        </authorList>
    </citation>
    <scope>NUCLEOTIDE SEQUENCE [LARGE SCALE GENOMIC DNA]</scope>
    <source>
        <strain evidence="2">ATCC 33096 / DSM 2489 / 6091</strain>
    </source>
</reference>
<gene>
    <name evidence="1" type="ordered locus">Tresu_1768</name>
</gene>
<dbReference type="KEGG" id="tsu:Tresu_1768"/>
<reference evidence="2" key="2">
    <citation type="submission" date="2011-04" db="EMBL/GenBank/DDBJ databases">
        <title>The complete genome of chromosome of Treponema succinifaciens DSM 2489.</title>
        <authorList>
            <person name="Lucas S."/>
            <person name="Copeland A."/>
            <person name="Lapidus A."/>
            <person name="Bruce D."/>
            <person name="Goodwin L."/>
            <person name="Pitluck S."/>
            <person name="Peters L."/>
            <person name="Kyrpides N."/>
            <person name="Mavromatis K."/>
            <person name="Ivanova N."/>
            <person name="Ovchinnikova G."/>
            <person name="Teshima H."/>
            <person name="Detter J.C."/>
            <person name="Tapia R."/>
            <person name="Han C."/>
            <person name="Land M."/>
            <person name="Hauser L."/>
            <person name="Markowitz V."/>
            <person name="Cheng J.-F."/>
            <person name="Hugenholtz P."/>
            <person name="Woyke T."/>
            <person name="Wu D."/>
            <person name="Gronow S."/>
            <person name="Wellnitz S."/>
            <person name="Brambilla E."/>
            <person name="Klenk H.-P."/>
            <person name="Eisen J.A."/>
        </authorList>
    </citation>
    <scope>NUCLEOTIDE SEQUENCE [LARGE SCALE GENOMIC DNA]</scope>
    <source>
        <strain evidence="2">ATCC 33096 / DSM 2489 / 6091</strain>
    </source>
</reference>
<protein>
    <submittedName>
        <fullName evidence="1">Uncharacterized protein</fullName>
    </submittedName>
</protein>
<dbReference type="AlphaFoldDB" id="F2NT68"/>
<dbReference type="RefSeq" id="WP_013701940.1">
    <property type="nucleotide sequence ID" value="NC_015385.1"/>
</dbReference>
<accession>F2NT68</accession>
<keyword evidence="2" id="KW-1185">Reference proteome</keyword>
<evidence type="ECO:0000313" key="1">
    <source>
        <dbReference type="EMBL" id="AEB14659.1"/>
    </source>
</evidence>
<evidence type="ECO:0000313" key="2">
    <source>
        <dbReference type="Proteomes" id="UP000006852"/>
    </source>
</evidence>
<dbReference type="HOGENOM" id="CLU_2319265_0_0_12"/>
<dbReference type="Proteomes" id="UP000006852">
    <property type="component" value="Chromosome"/>
</dbReference>